<dbReference type="Gene3D" id="3.40.50.1820">
    <property type="entry name" value="alpha/beta hydrolase"/>
    <property type="match status" value="1"/>
</dbReference>
<evidence type="ECO:0000313" key="3">
    <source>
        <dbReference type="EMBL" id="KAB7742065.1"/>
    </source>
</evidence>
<keyword evidence="4" id="KW-1185">Reference proteome</keyword>
<keyword evidence="3" id="KW-0378">Hydrolase</keyword>
<gene>
    <name evidence="3" type="ORF">F2P47_01960</name>
</gene>
<dbReference type="PANTHER" id="PTHR43798">
    <property type="entry name" value="MONOACYLGLYCEROL LIPASE"/>
    <property type="match status" value="1"/>
</dbReference>
<dbReference type="RefSeq" id="WP_152214487.1">
    <property type="nucleotide sequence ID" value="NZ_JBAQYD010000168.1"/>
</dbReference>
<protein>
    <submittedName>
        <fullName evidence="3">Alpha/beta fold hydrolase</fullName>
    </submittedName>
</protein>
<feature type="region of interest" description="Disordered" evidence="1">
    <location>
        <begin position="323"/>
        <end position="344"/>
    </location>
</feature>
<sequence>MAILKGVAAIVAAILLILLVFYWAAGRAKPALDANLREALQKQGFAHAFIELPDGTVHYRLEGPANGPLVVLIHGFSLPSFVFNDYVKPLTDAGYRVLTFDNYGRGLSDRPAVDYDANLTDRLILNLTDKLGLAAPAHFVGYSMGGTAAVIFAARHPERVRSLTLIAPAGLGVTPKLKDGILARPIIGEWVSRMFGLRIFHDIAADEAKSAPDPVRFLADFDRQMDYRGYGDALVSTIRHYPLDSAQVDYAEAGRSERPVLVVWGEADETVPFSTSKKLMALMPRAQLHSYPGLGHNIAFSRASLVSGLILDFLGGQQGGAAGTKSSMRIEARPSGGAAAPAQR</sequence>
<proteinExistence type="predicted"/>
<name>A0A6N6VK45_9HYPH</name>
<dbReference type="InterPro" id="IPR029058">
    <property type="entry name" value="AB_hydrolase_fold"/>
</dbReference>
<dbReference type="Proteomes" id="UP000468901">
    <property type="component" value="Unassembled WGS sequence"/>
</dbReference>
<dbReference type="EMBL" id="WESC01000002">
    <property type="protein sequence ID" value="KAB7742065.1"/>
    <property type="molecule type" value="Genomic_DNA"/>
</dbReference>
<dbReference type="InterPro" id="IPR050266">
    <property type="entry name" value="AB_hydrolase_sf"/>
</dbReference>
<organism evidence="3 4">
    <name type="scientific">Parvibaculum sedimenti</name>
    <dbReference type="NCBI Taxonomy" id="2608632"/>
    <lineage>
        <taxon>Bacteria</taxon>
        <taxon>Pseudomonadati</taxon>
        <taxon>Pseudomonadota</taxon>
        <taxon>Alphaproteobacteria</taxon>
        <taxon>Hyphomicrobiales</taxon>
        <taxon>Parvibaculaceae</taxon>
        <taxon>Parvibaculum</taxon>
    </lineage>
</organism>
<feature type="domain" description="AB hydrolase-1" evidence="2">
    <location>
        <begin position="68"/>
        <end position="301"/>
    </location>
</feature>
<dbReference type="GO" id="GO:0016787">
    <property type="term" value="F:hydrolase activity"/>
    <property type="evidence" value="ECO:0007669"/>
    <property type="project" value="UniProtKB-KW"/>
</dbReference>
<accession>A0A6N6VK45</accession>
<comment type="caution">
    <text evidence="3">The sequence shown here is derived from an EMBL/GenBank/DDBJ whole genome shotgun (WGS) entry which is preliminary data.</text>
</comment>
<reference evidence="3 4" key="1">
    <citation type="submission" date="2019-09" db="EMBL/GenBank/DDBJ databases">
        <title>Parvibaculum sedimenti sp. nov., isolated from sediment.</title>
        <authorList>
            <person name="Wang Y."/>
        </authorList>
    </citation>
    <scope>NUCLEOTIDE SEQUENCE [LARGE SCALE GENOMIC DNA]</scope>
    <source>
        <strain evidence="3 4">HXT-9</strain>
    </source>
</reference>
<evidence type="ECO:0000256" key="1">
    <source>
        <dbReference type="SAM" id="MobiDB-lite"/>
    </source>
</evidence>
<evidence type="ECO:0000313" key="4">
    <source>
        <dbReference type="Proteomes" id="UP000468901"/>
    </source>
</evidence>
<dbReference type="Pfam" id="PF00561">
    <property type="entry name" value="Abhydrolase_1"/>
    <property type="match status" value="1"/>
</dbReference>
<dbReference type="InterPro" id="IPR000073">
    <property type="entry name" value="AB_hydrolase_1"/>
</dbReference>
<evidence type="ECO:0000259" key="2">
    <source>
        <dbReference type="Pfam" id="PF00561"/>
    </source>
</evidence>
<dbReference type="PRINTS" id="PR00111">
    <property type="entry name" value="ABHYDROLASE"/>
</dbReference>
<dbReference type="AlphaFoldDB" id="A0A6N6VK45"/>
<dbReference type="SUPFAM" id="SSF53474">
    <property type="entry name" value="alpha/beta-Hydrolases"/>
    <property type="match status" value="1"/>
</dbReference>